<proteinExistence type="predicted"/>
<evidence type="ECO:0000313" key="1">
    <source>
        <dbReference type="EMBL" id="MDP0970820.1"/>
    </source>
</evidence>
<accession>A0AAW8AQ40</accession>
<gene>
    <name evidence="1" type="ORF">Q6294_27985</name>
</gene>
<protein>
    <submittedName>
        <fullName evidence="1">Exc2 family lipoprotein</fullName>
    </submittedName>
</protein>
<comment type="caution">
    <text evidence="1">The sequence shown here is derived from an EMBL/GenBank/DDBJ whole genome shotgun (WGS) entry which is preliminary data.</text>
</comment>
<dbReference type="RefSeq" id="WP_134894724.1">
    <property type="nucleotide sequence ID" value="NZ_CP075309.1"/>
</dbReference>
<dbReference type="NCBIfam" id="NF033828">
    <property type="entry name" value="entry_exc2_fam"/>
    <property type="match status" value="1"/>
</dbReference>
<keyword evidence="1" id="KW-0449">Lipoprotein</keyword>
<evidence type="ECO:0000313" key="2">
    <source>
        <dbReference type="Proteomes" id="UP001244490"/>
    </source>
</evidence>
<reference evidence="1" key="1">
    <citation type="submission" date="2023-07" db="EMBL/GenBank/DDBJ databases">
        <authorList>
            <person name="Peng Z."/>
        </authorList>
    </citation>
    <scope>NUCLEOTIDE SEQUENCE</scope>
    <source>
        <strain evidence="1">KP219</strain>
    </source>
</reference>
<organism evidence="1 2">
    <name type="scientific">Klebsiella pneumoniae</name>
    <dbReference type="NCBI Taxonomy" id="573"/>
    <lineage>
        <taxon>Bacteria</taxon>
        <taxon>Pseudomonadati</taxon>
        <taxon>Pseudomonadota</taxon>
        <taxon>Gammaproteobacteria</taxon>
        <taxon>Enterobacterales</taxon>
        <taxon>Enterobacteriaceae</taxon>
        <taxon>Klebsiella/Raoultella group</taxon>
        <taxon>Klebsiella</taxon>
        <taxon>Klebsiella pneumoniae complex</taxon>
    </lineage>
</organism>
<dbReference type="EMBL" id="JAUUIA010000047">
    <property type="protein sequence ID" value="MDP0970820.1"/>
    <property type="molecule type" value="Genomic_DNA"/>
</dbReference>
<dbReference type="AlphaFoldDB" id="A0AAW8AQ40"/>
<sequence>MPHLTLILPLLITGCSANQTSVERNASHAVSAISRIQFDPNTRLLRADSIKVMKPLMQQYYEQGKKDKQNGLTLSQAKQRVENFHCPESYTGGDKTVILGKEYDADNPEKQQQIILSAAISAYWDGYNGKP</sequence>
<dbReference type="Proteomes" id="UP001244490">
    <property type="component" value="Unassembled WGS sequence"/>
</dbReference>
<name>A0AAW8AQ40_KLEPN</name>